<dbReference type="AlphaFoldDB" id="A0A2N5U0H5"/>
<dbReference type="PANTHER" id="PTHR46169">
    <property type="entry name" value="DNA REPLICATION-RELATED ELEMENT FACTOR, ISOFORM A"/>
    <property type="match status" value="1"/>
</dbReference>
<sequence>MAGGQSKKRRKATPSSSFSSPSQPSQKNKNQPTVNLINDSEDNPAPTKIDNPDSTQPEPVKLQELTNEQELRRAQKVHKAAISSTYTAYDTPELSNQLDKHGRKMITYPCKKCGSKIHCPTYDTSTSNLSKHVASCTKKSINKSKSQKLAAVGVTGTGDIEAPESILQLFGCHKKRATSDFQDDLDNNLSEPEETNDQITLMQKDDCIFVDKNEEDSDADLGEDLNEGLAEDDKMELKGNDVNNLSSKDESDLYTSALCKVTLAKFQAIARKLNKSPNSNCEWQKNGRHGPSQEHHINKDDLDLARHLIEVLQPFYEITLQVSIRGAAHISNIVVFIDQITNHLSTCIYNKRTEYPSALRNACRAGIQLTNKYYTLTDCSPLYQAAMVLHPLFKDEYFKLAKWPPQWIDEAIRLTREMWETYYKPPTVPTNNQPPSSSTRPQTGVLAGLASASEARGASTSTNPLTTWLSGGGILKFVAIEYEETFKKQFYTDLKLNTCGYPPEVPGYPPGSSLGGAGAGAGAKKA</sequence>
<evidence type="ECO:0000256" key="1">
    <source>
        <dbReference type="SAM" id="MobiDB-lite"/>
    </source>
</evidence>
<evidence type="ECO:0008006" key="4">
    <source>
        <dbReference type="Google" id="ProtNLM"/>
    </source>
</evidence>
<protein>
    <recommendedName>
        <fullName evidence="4">BED-type domain-containing protein</fullName>
    </recommendedName>
</protein>
<evidence type="ECO:0000313" key="2">
    <source>
        <dbReference type="EMBL" id="PLW31251.1"/>
    </source>
</evidence>
<reference evidence="2 3" key="1">
    <citation type="submission" date="2017-11" db="EMBL/GenBank/DDBJ databases">
        <title>De novo assembly and phasing of dikaryotic genomes from two isolates of Puccinia coronata f. sp. avenae, the causal agent of oat crown rust.</title>
        <authorList>
            <person name="Miller M.E."/>
            <person name="Zhang Y."/>
            <person name="Omidvar V."/>
            <person name="Sperschneider J."/>
            <person name="Schwessinger B."/>
            <person name="Raley C."/>
            <person name="Palmer J.M."/>
            <person name="Garnica D."/>
            <person name="Upadhyaya N."/>
            <person name="Rathjen J."/>
            <person name="Taylor J.M."/>
            <person name="Park R.F."/>
            <person name="Dodds P.N."/>
            <person name="Hirsch C.D."/>
            <person name="Kianian S.F."/>
            <person name="Figueroa M."/>
        </authorList>
    </citation>
    <scope>NUCLEOTIDE SEQUENCE [LARGE SCALE GENOMIC DNA]</scope>
    <source>
        <strain evidence="2">12SD80</strain>
    </source>
</reference>
<dbReference type="GO" id="GO:0005634">
    <property type="term" value="C:nucleus"/>
    <property type="evidence" value="ECO:0007669"/>
    <property type="project" value="TreeGrafter"/>
</dbReference>
<organism evidence="2 3">
    <name type="scientific">Puccinia coronata f. sp. avenae</name>
    <dbReference type="NCBI Taxonomy" id="200324"/>
    <lineage>
        <taxon>Eukaryota</taxon>
        <taxon>Fungi</taxon>
        <taxon>Dikarya</taxon>
        <taxon>Basidiomycota</taxon>
        <taxon>Pucciniomycotina</taxon>
        <taxon>Pucciniomycetes</taxon>
        <taxon>Pucciniales</taxon>
        <taxon>Pucciniaceae</taxon>
        <taxon>Puccinia</taxon>
    </lineage>
</organism>
<dbReference type="Proteomes" id="UP000235392">
    <property type="component" value="Unassembled WGS sequence"/>
</dbReference>
<dbReference type="EMBL" id="PGCI01000274">
    <property type="protein sequence ID" value="PLW31251.1"/>
    <property type="molecule type" value="Genomic_DNA"/>
</dbReference>
<dbReference type="InterPro" id="IPR052717">
    <property type="entry name" value="Vacuolar_transposase_reg"/>
</dbReference>
<dbReference type="SUPFAM" id="SSF53098">
    <property type="entry name" value="Ribonuclease H-like"/>
    <property type="match status" value="1"/>
</dbReference>
<gene>
    <name evidence="2" type="ORF">PCASD_18077</name>
</gene>
<dbReference type="GO" id="GO:0006357">
    <property type="term" value="P:regulation of transcription by RNA polymerase II"/>
    <property type="evidence" value="ECO:0007669"/>
    <property type="project" value="TreeGrafter"/>
</dbReference>
<feature type="compositionally biased region" description="Gly residues" evidence="1">
    <location>
        <begin position="513"/>
        <end position="526"/>
    </location>
</feature>
<evidence type="ECO:0000313" key="3">
    <source>
        <dbReference type="Proteomes" id="UP000235392"/>
    </source>
</evidence>
<feature type="region of interest" description="Disordered" evidence="1">
    <location>
        <begin position="506"/>
        <end position="526"/>
    </location>
</feature>
<accession>A0A2N5U0H5</accession>
<dbReference type="InterPro" id="IPR012337">
    <property type="entry name" value="RNaseH-like_sf"/>
</dbReference>
<feature type="compositionally biased region" description="Basic residues" evidence="1">
    <location>
        <begin position="1"/>
        <end position="12"/>
    </location>
</feature>
<feature type="compositionally biased region" description="Low complexity" evidence="1">
    <location>
        <begin position="14"/>
        <end position="32"/>
    </location>
</feature>
<dbReference type="PANTHER" id="PTHR46169:SF15">
    <property type="entry name" value="INNER CENTROMERE PROTEIN A-LIKE ISOFORM X1-RELATED"/>
    <property type="match status" value="1"/>
</dbReference>
<comment type="caution">
    <text evidence="2">The sequence shown here is derived from an EMBL/GenBank/DDBJ whole genome shotgun (WGS) entry which is preliminary data.</text>
</comment>
<proteinExistence type="predicted"/>
<name>A0A2N5U0H5_9BASI</name>
<feature type="region of interest" description="Disordered" evidence="1">
    <location>
        <begin position="1"/>
        <end position="59"/>
    </location>
</feature>